<feature type="domain" description="GCVT N-terminal" evidence="8">
    <location>
        <begin position="9"/>
        <end position="266"/>
    </location>
</feature>
<evidence type="ECO:0000259" key="8">
    <source>
        <dbReference type="Pfam" id="PF01571"/>
    </source>
</evidence>
<dbReference type="Pfam" id="PF08669">
    <property type="entry name" value="GCV_T_C"/>
    <property type="match status" value="1"/>
</dbReference>
<sequence>MTSSRKTPLYQEHVGAGARMADFHGWSTPIFFSSILEESKSVRENVGMFDISHMGEVEVKGEHAFALLQNLTSNDLRAIEQGQAQYTTLLNEDGGILDDLLVYKISEERFFLCLNASNTESDVNWIADQALQYPDVEVRNLSRHYGMISIQGPNSESLLKLLTRCDLSKIGYYHFVVTVVGGHSVILSRTGYTGEDGFEIFCEWRETGSLWKQARARGKSFGLKLIGLGARDILRLEMGYPLYGADIGPDITPYEAGLGWIVKMDKPGGFAGYAALEKQKEEGIKRTLVGIEMIGRGIPRAGYPILSGGVKVGEVTSGSMSPTLGKAIGLGYAPPELAEAGTPLFIDIRGKMASAVVKPKPFVSARVKKPALPEQGERESLILTRSDREEK</sequence>
<dbReference type="PANTHER" id="PTHR43757:SF2">
    <property type="entry name" value="AMINOMETHYLTRANSFERASE, MITOCHONDRIAL"/>
    <property type="match status" value="1"/>
</dbReference>
<dbReference type="GO" id="GO:0006546">
    <property type="term" value="P:glycine catabolic process"/>
    <property type="evidence" value="ECO:0007669"/>
    <property type="project" value="InterPro"/>
</dbReference>
<keyword evidence="10" id="KW-0489">Methyltransferase</keyword>
<dbReference type="HAMAP" id="MF_00259">
    <property type="entry name" value="GcvT"/>
    <property type="match status" value="1"/>
</dbReference>
<dbReference type="Gene3D" id="2.40.30.110">
    <property type="entry name" value="Aminomethyltransferase beta-barrel domains"/>
    <property type="match status" value="1"/>
</dbReference>
<feature type="region of interest" description="Disordered" evidence="7">
    <location>
        <begin position="368"/>
        <end position="391"/>
    </location>
</feature>
<dbReference type="FunFam" id="2.40.30.110:FF:000003">
    <property type="entry name" value="Aminomethyltransferase"/>
    <property type="match status" value="1"/>
</dbReference>
<reference evidence="10" key="1">
    <citation type="submission" date="2018-06" db="EMBL/GenBank/DDBJ databases">
        <authorList>
            <person name="Zhirakovskaya E."/>
        </authorList>
    </citation>
    <scope>NUCLEOTIDE SEQUENCE</scope>
</reference>
<dbReference type="InterPro" id="IPR006223">
    <property type="entry name" value="GcvT"/>
</dbReference>
<dbReference type="EMBL" id="UOGB01000083">
    <property type="protein sequence ID" value="VAX17185.1"/>
    <property type="molecule type" value="Genomic_DNA"/>
</dbReference>
<dbReference type="EC" id="2.1.2.10" evidence="2"/>
<comment type="catalytic activity">
    <reaction evidence="6">
        <text>N(6)-[(R)-S(8)-aminomethyldihydrolipoyl]-L-lysyl-[protein] + (6S)-5,6,7,8-tetrahydrofolate = N(6)-[(R)-dihydrolipoyl]-L-lysyl-[protein] + (6R)-5,10-methylene-5,6,7,8-tetrahydrofolate + NH4(+)</text>
        <dbReference type="Rhea" id="RHEA:16945"/>
        <dbReference type="Rhea" id="RHEA-COMP:10475"/>
        <dbReference type="Rhea" id="RHEA-COMP:10492"/>
        <dbReference type="ChEBI" id="CHEBI:15636"/>
        <dbReference type="ChEBI" id="CHEBI:28938"/>
        <dbReference type="ChEBI" id="CHEBI:57453"/>
        <dbReference type="ChEBI" id="CHEBI:83100"/>
        <dbReference type="ChEBI" id="CHEBI:83143"/>
        <dbReference type="EC" id="2.1.2.10"/>
    </reaction>
</comment>
<dbReference type="FunFam" id="3.30.70.1400:FF:000001">
    <property type="entry name" value="Aminomethyltransferase"/>
    <property type="match status" value="1"/>
</dbReference>
<dbReference type="PIRSF" id="PIRSF006487">
    <property type="entry name" value="GcvT"/>
    <property type="match status" value="1"/>
</dbReference>
<dbReference type="PANTHER" id="PTHR43757">
    <property type="entry name" value="AMINOMETHYLTRANSFERASE"/>
    <property type="match status" value="1"/>
</dbReference>
<dbReference type="InterPro" id="IPR027266">
    <property type="entry name" value="TrmE/GcvT-like"/>
</dbReference>
<dbReference type="Pfam" id="PF01571">
    <property type="entry name" value="GCV_T"/>
    <property type="match status" value="1"/>
</dbReference>
<dbReference type="GO" id="GO:0004047">
    <property type="term" value="F:aminomethyltransferase activity"/>
    <property type="evidence" value="ECO:0007669"/>
    <property type="project" value="UniProtKB-EC"/>
</dbReference>
<name>A0A3B1CEK7_9ZZZZ</name>
<dbReference type="SUPFAM" id="SSF103025">
    <property type="entry name" value="Folate-binding domain"/>
    <property type="match status" value="1"/>
</dbReference>
<evidence type="ECO:0000256" key="7">
    <source>
        <dbReference type="SAM" id="MobiDB-lite"/>
    </source>
</evidence>
<proteinExistence type="inferred from homology"/>
<evidence type="ECO:0000256" key="3">
    <source>
        <dbReference type="ARBA" id="ARBA00022576"/>
    </source>
</evidence>
<organism evidence="10">
    <name type="scientific">hydrothermal vent metagenome</name>
    <dbReference type="NCBI Taxonomy" id="652676"/>
    <lineage>
        <taxon>unclassified sequences</taxon>
        <taxon>metagenomes</taxon>
        <taxon>ecological metagenomes</taxon>
    </lineage>
</organism>
<evidence type="ECO:0000313" key="10">
    <source>
        <dbReference type="EMBL" id="VAX17185.1"/>
    </source>
</evidence>
<evidence type="ECO:0000256" key="1">
    <source>
        <dbReference type="ARBA" id="ARBA00008609"/>
    </source>
</evidence>
<comment type="similarity">
    <text evidence="1">Belongs to the GcvT family.</text>
</comment>
<dbReference type="GO" id="GO:0032259">
    <property type="term" value="P:methylation"/>
    <property type="evidence" value="ECO:0007669"/>
    <property type="project" value="UniProtKB-KW"/>
</dbReference>
<dbReference type="InterPro" id="IPR013977">
    <property type="entry name" value="GcvT_C"/>
</dbReference>
<evidence type="ECO:0000256" key="6">
    <source>
        <dbReference type="ARBA" id="ARBA00047665"/>
    </source>
</evidence>
<evidence type="ECO:0000256" key="4">
    <source>
        <dbReference type="ARBA" id="ARBA00022679"/>
    </source>
</evidence>
<dbReference type="InterPro" id="IPR022903">
    <property type="entry name" value="GcvT_bac"/>
</dbReference>
<dbReference type="SUPFAM" id="SSF101790">
    <property type="entry name" value="Aminomethyltransferase beta-barrel domain"/>
    <property type="match status" value="1"/>
</dbReference>
<dbReference type="GO" id="GO:0005829">
    <property type="term" value="C:cytosol"/>
    <property type="evidence" value="ECO:0007669"/>
    <property type="project" value="TreeGrafter"/>
</dbReference>
<dbReference type="InterPro" id="IPR028896">
    <property type="entry name" value="GcvT/YgfZ/DmdA"/>
</dbReference>
<dbReference type="NCBIfam" id="NF001567">
    <property type="entry name" value="PRK00389.1"/>
    <property type="match status" value="1"/>
</dbReference>
<dbReference type="InterPro" id="IPR006222">
    <property type="entry name" value="GCVT_N"/>
</dbReference>
<dbReference type="AlphaFoldDB" id="A0A3B1CEK7"/>
<keyword evidence="4 10" id="KW-0808">Transferase</keyword>
<gene>
    <name evidence="10" type="ORF">MNBD_NITROSPINAE03-1250</name>
</gene>
<keyword evidence="3" id="KW-0032">Aminotransferase</keyword>
<feature type="domain" description="Aminomethyltransferase C-terminal" evidence="9">
    <location>
        <begin position="286"/>
        <end position="363"/>
    </location>
</feature>
<dbReference type="GO" id="GO:0005960">
    <property type="term" value="C:glycine cleavage complex"/>
    <property type="evidence" value="ECO:0007669"/>
    <property type="project" value="InterPro"/>
</dbReference>
<protein>
    <recommendedName>
        <fullName evidence="2">aminomethyltransferase</fullName>
        <ecNumber evidence="2">2.1.2.10</ecNumber>
    </recommendedName>
    <alternativeName>
        <fullName evidence="5">Glycine cleavage system T protein</fullName>
    </alternativeName>
</protein>
<dbReference type="Gene3D" id="3.30.1360.120">
    <property type="entry name" value="Probable tRNA modification gtpase trme, domain 1"/>
    <property type="match status" value="1"/>
</dbReference>
<dbReference type="Gene3D" id="4.10.1250.10">
    <property type="entry name" value="Aminomethyltransferase fragment"/>
    <property type="match status" value="1"/>
</dbReference>
<dbReference type="GO" id="GO:0008168">
    <property type="term" value="F:methyltransferase activity"/>
    <property type="evidence" value="ECO:0007669"/>
    <property type="project" value="UniProtKB-KW"/>
</dbReference>
<accession>A0A3B1CEK7</accession>
<dbReference type="Gene3D" id="3.30.70.1400">
    <property type="entry name" value="Aminomethyltransferase beta-barrel domains"/>
    <property type="match status" value="1"/>
</dbReference>
<dbReference type="InterPro" id="IPR029043">
    <property type="entry name" value="GcvT/YgfZ_C"/>
</dbReference>
<evidence type="ECO:0000256" key="5">
    <source>
        <dbReference type="ARBA" id="ARBA00031395"/>
    </source>
</evidence>
<evidence type="ECO:0000259" key="9">
    <source>
        <dbReference type="Pfam" id="PF08669"/>
    </source>
</evidence>
<feature type="compositionally biased region" description="Basic and acidic residues" evidence="7">
    <location>
        <begin position="375"/>
        <end position="391"/>
    </location>
</feature>
<dbReference type="NCBIfam" id="TIGR00528">
    <property type="entry name" value="gcvT"/>
    <property type="match status" value="1"/>
</dbReference>
<dbReference type="GO" id="GO:0008483">
    <property type="term" value="F:transaminase activity"/>
    <property type="evidence" value="ECO:0007669"/>
    <property type="project" value="UniProtKB-KW"/>
</dbReference>
<evidence type="ECO:0000256" key="2">
    <source>
        <dbReference type="ARBA" id="ARBA00012616"/>
    </source>
</evidence>